<dbReference type="SUPFAM" id="SSF47413">
    <property type="entry name" value="lambda repressor-like DNA-binding domains"/>
    <property type="match status" value="1"/>
</dbReference>
<name>A0AAJ1HU13_LIMMU</name>
<protein>
    <submittedName>
        <fullName evidence="2">Helix-turn-helix transcriptional regulator</fullName>
    </submittedName>
</protein>
<gene>
    <name evidence="2" type="ORF">PO250_06410</name>
</gene>
<feature type="domain" description="HTH cro/C1-type" evidence="1">
    <location>
        <begin position="15"/>
        <end position="69"/>
    </location>
</feature>
<evidence type="ECO:0000313" key="2">
    <source>
        <dbReference type="EMBL" id="MDC2829938.1"/>
    </source>
</evidence>
<dbReference type="Proteomes" id="UP001220670">
    <property type="component" value="Unassembled WGS sequence"/>
</dbReference>
<dbReference type="SMART" id="SM00530">
    <property type="entry name" value="HTH_XRE"/>
    <property type="match status" value="1"/>
</dbReference>
<dbReference type="RefSeq" id="WP_272209064.1">
    <property type="nucleotide sequence ID" value="NZ_JAQOMV010000009.1"/>
</dbReference>
<organism evidence="2 3">
    <name type="scientific">Limosilactobacillus mucosae</name>
    <name type="common">Lactobacillus mucosae</name>
    <dbReference type="NCBI Taxonomy" id="97478"/>
    <lineage>
        <taxon>Bacteria</taxon>
        <taxon>Bacillati</taxon>
        <taxon>Bacillota</taxon>
        <taxon>Bacilli</taxon>
        <taxon>Lactobacillales</taxon>
        <taxon>Lactobacillaceae</taxon>
        <taxon>Limosilactobacillus</taxon>
    </lineage>
</organism>
<dbReference type="GO" id="GO:0003677">
    <property type="term" value="F:DNA binding"/>
    <property type="evidence" value="ECO:0007669"/>
    <property type="project" value="InterPro"/>
</dbReference>
<accession>A0AAJ1HU13</accession>
<dbReference type="InterPro" id="IPR010982">
    <property type="entry name" value="Lambda_DNA-bd_dom_sf"/>
</dbReference>
<evidence type="ECO:0000313" key="3">
    <source>
        <dbReference type="Proteomes" id="UP001220670"/>
    </source>
</evidence>
<sequence length="71" mass="7962">MALRSLGDDKLTMTLRAARVNAKLTQKEAAKKVGVSPAAWSKWERGMTYPNALQIRKIEKILNIGFSDIIF</sequence>
<reference evidence="2" key="1">
    <citation type="submission" date="2023-01" db="EMBL/GenBank/DDBJ databases">
        <title>Genome analysis of 13 Lactobacillus isolated from gut of wild boar.</title>
        <authorList>
            <person name="Papp P."/>
            <person name="Libisch B."/>
            <person name="Nagy T."/>
            <person name="Olasz F."/>
        </authorList>
    </citation>
    <scope>NUCLEOTIDE SEQUENCE</scope>
    <source>
        <strain evidence="2">F146</strain>
    </source>
</reference>
<dbReference type="EMBL" id="JAQONE010000022">
    <property type="protein sequence ID" value="MDC2829938.1"/>
    <property type="molecule type" value="Genomic_DNA"/>
</dbReference>
<dbReference type="InterPro" id="IPR001387">
    <property type="entry name" value="Cro/C1-type_HTH"/>
</dbReference>
<dbReference type="Gene3D" id="1.10.260.40">
    <property type="entry name" value="lambda repressor-like DNA-binding domains"/>
    <property type="match status" value="1"/>
</dbReference>
<dbReference type="CDD" id="cd00093">
    <property type="entry name" value="HTH_XRE"/>
    <property type="match status" value="1"/>
</dbReference>
<dbReference type="Pfam" id="PF01381">
    <property type="entry name" value="HTH_3"/>
    <property type="match status" value="1"/>
</dbReference>
<proteinExistence type="predicted"/>
<dbReference type="AlphaFoldDB" id="A0AAJ1HU13"/>
<evidence type="ECO:0000259" key="1">
    <source>
        <dbReference type="PROSITE" id="PS50943"/>
    </source>
</evidence>
<dbReference type="PROSITE" id="PS50943">
    <property type="entry name" value="HTH_CROC1"/>
    <property type="match status" value="1"/>
</dbReference>
<comment type="caution">
    <text evidence="2">The sequence shown here is derived from an EMBL/GenBank/DDBJ whole genome shotgun (WGS) entry which is preliminary data.</text>
</comment>